<comment type="caution">
    <text evidence="3">The sequence shown here is derived from an EMBL/GenBank/DDBJ whole genome shotgun (WGS) entry which is preliminary data.</text>
</comment>
<evidence type="ECO:0000256" key="2">
    <source>
        <dbReference type="SAM" id="Phobius"/>
    </source>
</evidence>
<name>A0A2P8HHQ8_9BACI</name>
<feature type="compositionally biased region" description="Basic and acidic residues" evidence="1">
    <location>
        <begin position="1"/>
        <end position="11"/>
    </location>
</feature>
<evidence type="ECO:0000313" key="4">
    <source>
        <dbReference type="Proteomes" id="UP000242310"/>
    </source>
</evidence>
<dbReference type="InterPro" id="IPR024596">
    <property type="entry name" value="RNApol_su_b/EpuA"/>
</dbReference>
<dbReference type="RefSeq" id="WP_106588440.1">
    <property type="nucleotide sequence ID" value="NZ_PYAV01000006.1"/>
</dbReference>
<keyword evidence="2" id="KW-0812">Transmembrane</keyword>
<dbReference type="Proteomes" id="UP000242310">
    <property type="component" value="Unassembled WGS sequence"/>
</dbReference>
<keyword evidence="4" id="KW-1185">Reference proteome</keyword>
<keyword evidence="3" id="KW-0804">Transcription</keyword>
<reference evidence="3 4" key="1">
    <citation type="submission" date="2018-03" db="EMBL/GenBank/DDBJ databases">
        <title>Genomic Encyclopedia of Type Strains, Phase III (KMG-III): the genomes of soil and plant-associated and newly described type strains.</title>
        <authorList>
            <person name="Whitman W."/>
        </authorList>
    </citation>
    <scope>NUCLEOTIDE SEQUENCE [LARGE SCALE GENOMIC DNA]</scope>
    <source>
        <strain evidence="3 4">CGMCC 1.07653</strain>
    </source>
</reference>
<sequence>MKDTNEQHPPAEADEASPRTGRRYQEDAAAEADEEPKKKAKQKRGRRRILPIWLRLIIVTILFAVSLVIGLIAGYSWFGDAEGYDVLQPSTWQQLLDFIQAND</sequence>
<feature type="region of interest" description="Disordered" evidence="1">
    <location>
        <begin position="1"/>
        <end position="45"/>
    </location>
</feature>
<protein>
    <submittedName>
        <fullName evidence="3">DNA-directed RNA polymerase subunit beta</fullName>
    </submittedName>
</protein>
<keyword evidence="2" id="KW-1133">Transmembrane helix</keyword>
<evidence type="ECO:0000256" key="1">
    <source>
        <dbReference type="SAM" id="MobiDB-lite"/>
    </source>
</evidence>
<keyword evidence="3" id="KW-0240">DNA-directed RNA polymerase</keyword>
<organism evidence="3 4">
    <name type="scientific">Salsuginibacillus halophilus</name>
    <dbReference type="NCBI Taxonomy" id="517424"/>
    <lineage>
        <taxon>Bacteria</taxon>
        <taxon>Bacillati</taxon>
        <taxon>Bacillota</taxon>
        <taxon>Bacilli</taxon>
        <taxon>Bacillales</taxon>
        <taxon>Bacillaceae</taxon>
        <taxon>Salsuginibacillus</taxon>
    </lineage>
</organism>
<feature type="transmembrane region" description="Helical" evidence="2">
    <location>
        <begin position="52"/>
        <end position="78"/>
    </location>
</feature>
<dbReference type="Pfam" id="PF11772">
    <property type="entry name" value="EpuA"/>
    <property type="match status" value="1"/>
</dbReference>
<dbReference type="OrthoDB" id="2300232at2"/>
<evidence type="ECO:0000313" key="3">
    <source>
        <dbReference type="EMBL" id="PSL45756.1"/>
    </source>
</evidence>
<dbReference type="AlphaFoldDB" id="A0A2P8HHQ8"/>
<dbReference type="EMBL" id="PYAV01000006">
    <property type="protein sequence ID" value="PSL45756.1"/>
    <property type="molecule type" value="Genomic_DNA"/>
</dbReference>
<dbReference type="GO" id="GO:0000428">
    <property type="term" value="C:DNA-directed RNA polymerase complex"/>
    <property type="evidence" value="ECO:0007669"/>
    <property type="project" value="UniProtKB-KW"/>
</dbReference>
<gene>
    <name evidence="3" type="ORF">B0H94_10611</name>
</gene>
<accession>A0A2P8HHQ8</accession>
<proteinExistence type="predicted"/>
<keyword evidence="2" id="KW-0472">Membrane</keyword>